<dbReference type="OrthoDB" id="2417391at2759"/>
<evidence type="ECO:0000313" key="3">
    <source>
        <dbReference type="Proteomes" id="UP000646827"/>
    </source>
</evidence>
<dbReference type="InterPro" id="IPR004242">
    <property type="entry name" value="Transposase_21"/>
</dbReference>
<comment type="caution">
    <text evidence="2">The sequence shown here is derived from an EMBL/GenBank/DDBJ whole genome shotgun (WGS) entry which is preliminary data.</text>
</comment>
<gene>
    <name evidence="2" type="ORF">INT45_005692</name>
</gene>
<evidence type="ECO:0000313" key="2">
    <source>
        <dbReference type="EMBL" id="KAG2223136.1"/>
    </source>
</evidence>
<dbReference type="AlphaFoldDB" id="A0A8H7S5N4"/>
<sequence length="754" mass="85580">MDEDTADDTNNDDSRELFSSIDETRPSVSIHTTNKREPIVCGVPPMKELDGQLKRSVDLYQIVQEKSITDDAYSHILKFINECLTSKELAGKPILSKYKAETKITEQYPVKPVYYDYCQNSCQIYTDYVSIGCSCGQQRYKESNPNKLQAVSTMLYMPLAEQIAALISNDTRREKLMNLMERESEEDGVREDIFDGNVYKKQKSLFKGDMDIAISLYIDGFAPFNKGKTSMTTFNIILLNFSPKERYKNENMIQVCVLLVKPKSMDNFLEPLFIELRKLLTADLEVRCGAGVFRLNVHLMLTSGDIVAVQELIHHSYRALYGCQICPIKTVKALSPEGVSNGNYFSGLCNNVHQFRDIVHYIYGAPRIWEMVSGSFKNTTTMFELSNAARQVIGSSVETSTSTISSPIFEGDFRNYHTKPVPTIVCHMFELQLGTEQAEDGIDALAFLVTGWAIVLSWQITEDNIKRIKSRVNACNILRRQEASAHSSESTDEKFDDTLSNDIELQLRLVIQLFVTMLLFFHGGPVLQSGGRRFSTLMSFTNPQCTSECQPLHQARQLEANRIDCTITRKGYNLLFVEEKPPGTSKPLIKKDFRKCDQLRLTHIKHLEERVPPIFHRHLESLSINWSNYTAVLRGTRSIQYSSNKAHQAKLYCHYERDTWVIPSGLSLICRMNYALILVYLLVMHNLGSGTILNAKKLNGVGCPYGPYGIGHTGGKRYVVEADAITCHSGMLKMPMTTSIITENTTYRNYYVYS</sequence>
<evidence type="ECO:0000256" key="1">
    <source>
        <dbReference type="SAM" id="MobiDB-lite"/>
    </source>
</evidence>
<protein>
    <submittedName>
        <fullName evidence="2">Uncharacterized protein</fullName>
    </submittedName>
</protein>
<dbReference type="Pfam" id="PF02992">
    <property type="entry name" value="Transposase_21"/>
    <property type="match status" value="1"/>
</dbReference>
<organism evidence="2 3">
    <name type="scientific">Circinella minor</name>
    <dbReference type="NCBI Taxonomy" id="1195481"/>
    <lineage>
        <taxon>Eukaryota</taxon>
        <taxon>Fungi</taxon>
        <taxon>Fungi incertae sedis</taxon>
        <taxon>Mucoromycota</taxon>
        <taxon>Mucoromycotina</taxon>
        <taxon>Mucoromycetes</taxon>
        <taxon>Mucorales</taxon>
        <taxon>Lichtheimiaceae</taxon>
        <taxon>Circinella</taxon>
    </lineage>
</organism>
<reference evidence="2 3" key="1">
    <citation type="submission" date="2020-12" db="EMBL/GenBank/DDBJ databases">
        <title>Metabolic potential, ecology and presence of endohyphal bacteria is reflected in genomic diversity of Mucoromycotina.</title>
        <authorList>
            <person name="Muszewska A."/>
            <person name="Okrasinska A."/>
            <person name="Steczkiewicz K."/>
            <person name="Drgas O."/>
            <person name="Orlowska M."/>
            <person name="Perlinska-Lenart U."/>
            <person name="Aleksandrzak-Piekarczyk T."/>
            <person name="Szatraj K."/>
            <person name="Zielenkiewicz U."/>
            <person name="Pilsyk S."/>
            <person name="Malc E."/>
            <person name="Mieczkowski P."/>
            <person name="Kruszewska J.S."/>
            <person name="Biernat P."/>
            <person name="Pawlowska J."/>
        </authorList>
    </citation>
    <scope>NUCLEOTIDE SEQUENCE [LARGE SCALE GENOMIC DNA]</scope>
    <source>
        <strain evidence="2 3">CBS 142.35</strain>
    </source>
</reference>
<keyword evidence="3" id="KW-1185">Reference proteome</keyword>
<accession>A0A8H7S5N4</accession>
<feature type="region of interest" description="Disordered" evidence="1">
    <location>
        <begin position="1"/>
        <end position="23"/>
    </location>
</feature>
<dbReference type="Proteomes" id="UP000646827">
    <property type="component" value="Unassembled WGS sequence"/>
</dbReference>
<proteinExistence type="predicted"/>
<name>A0A8H7S5N4_9FUNG</name>
<feature type="compositionally biased region" description="Acidic residues" evidence="1">
    <location>
        <begin position="1"/>
        <end position="11"/>
    </location>
</feature>
<dbReference type="EMBL" id="JAEPRB010000067">
    <property type="protein sequence ID" value="KAG2223136.1"/>
    <property type="molecule type" value="Genomic_DNA"/>
</dbReference>